<feature type="compositionally biased region" description="Low complexity" evidence="1">
    <location>
        <begin position="254"/>
        <end position="272"/>
    </location>
</feature>
<dbReference type="InterPro" id="IPR044927">
    <property type="entry name" value="Endonuclea_NS_2"/>
</dbReference>
<dbReference type="Gene3D" id="3.40.10.10">
    <property type="entry name" value="DNA Methylphosphotriester Repair Domain"/>
    <property type="match status" value="1"/>
</dbReference>
<dbReference type="Proteomes" id="UP000253975">
    <property type="component" value="Unassembled WGS sequence"/>
</dbReference>
<evidence type="ECO:0000313" key="3">
    <source>
        <dbReference type="EMBL" id="RDB58440.1"/>
    </source>
</evidence>
<dbReference type="EMBL" id="PPTO01000008">
    <property type="protein sequence ID" value="RDB58440.1"/>
    <property type="molecule type" value="Genomic_DNA"/>
</dbReference>
<dbReference type="InterPro" id="IPR044929">
    <property type="entry name" value="DNA/RNA_non-sp_Endonuclease_sf"/>
</dbReference>
<evidence type="ECO:0000259" key="2">
    <source>
        <dbReference type="Pfam" id="PF13930"/>
    </source>
</evidence>
<proteinExistence type="predicted"/>
<dbReference type="Gene3D" id="3.40.570.10">
    <property type="entry name" value="Extracellular Endonuclease, subunit A"/>
    <property type="match status" value="1"/>
</dbReference>
<name>A0A369LGJ8_9ACTN</name>
<protein>
    <submittedName>
        <fullName evidence="3">DNA-entry nuclease</fullName>
    </submittedName>
</protein>
<dbReference type="AlphaFoldDB" id="A0A369LGJ8"/>
<feature type="compositionally biased region" description="Low complexity" evidence="1">
    <location>
        <begin position="299"/>
        <end position="335"/>
    </location>
</feature>
<organism evidence="3 4">
    <name type="scientific">Slackia isoflavoniconvertens</name>
    <dbReference type="NCBI Taxonomy" id="572010"/>
    <lineage>
        <taxon>Bacteria</taxon>
        <taxon>Bacillati</taxon>
        <taxon>Actinomycetota</taxon>
        <taxon>Coriobacteriia</taxon>
        <taxon>Eggerthellales</taxon>
        <taxon>Eggerthellaceae</taxon>
        <taxon>Slackia</taxon>
    </lineage>
</organism>
<feature type="region of interest" description="Disordered" evidence="1">
    <location>
        <begin position="245"/>
        <end position="337"/>
    </location>
</feature>
<gene>
    <name evidence="3" type="ORF">C1881_05955</name>
</gene>
<accession>A0A369LGJ8</accession>
<sequence length="388" mass="41571">MQIPSREHESRTIPARFAALFAAIALALCCTLPLAACESGSFIDSQANSPAAVQIADIPEYSGALCIDANNSEPGFTDDDFKRGAFMEFSDLDFEGRCGAAFARIGTDTLNNAPRGDISQVHPSGWEQHRYDFVDQEMLYNRSHLIAHQLCGEDANEKNLITGTRTMNSVGMTYYENIVANHVKQTGNHVLYRVTPIFAANDLVARGVQMEAESIEDGGRAVRFNVFVYNVEPGVEIDYVTGKSWESSDVPNMTAGGEATTTGAGAPPNATGKEASSASTKGSDENARSENTNNTTPKSNAESSQSNQANNATGSSNAKNPSNGAGSEESSAASSELKEYVLNTKSMKFHRPTCSSVNDIADNNKQEATATRDELISEGYSPCKQCNP</sequence>
<dbReference type="RefSeq" id="WP_114615621.1">
    <property type="nucleotide sequence ID" value="NZ_PPTO01000008.1"/>
</dbReference>
<dbReference type="InterPro" id="IPR035451">
    <property type="entry name" value="Ada-like_dom_sf"/>
</dbReference>
<comment type="caution">
    <text evidence="3">The sequence shown here is derived from an EMBL/GenBank/DDBJ whole genome shotgun (WGS) entry which is preliminary data.</text>
</comment>
<evidence type="ECO:0000313" key="4">
    <source>
        <dbReference type="Proteomes" id="UP000253975"/>
    </source>
</evidence>
<dbReference type="SUPFAM" id="SSF57884">
    <property type="entry name" value="Ada DNA repair protein, N-terminal domain (N-Ada 10)"/>
    <property type="match status" value="1"/>
</dbReference>
<feature type="compositionally biased region" description="Polar residues" evidence="1">
    <location>
        <begin position="289"/>
        <end position="298"/>
    </location>
</feature>
<feature type="domain" description="Type VII secretion system protein EssD-like" evidence="2">
    <location>
        <begin position="120"/>
        <end position="214"/>
    </location>
</feature>
<evidence type="ECO:0000256" key="1">
    <source>
        <dbReference type="SAM" id="MobiDB-lite"/>
    </source>
</evidence>
<dbReference type="Pfam" id="PF13930">
    <property type="entry name" value="Endonuclea_NS_2"/>
    <property type="match status" value="1"/>
</dbReference>
<reference evidence="3 4" key="1">
    <citation type="journal article" date="2018" name="Elife">
        <title>Discovery and characterization of a prevalent human gut bacterial enzyme sufficient for the inactivation of a family of plant toxins.</title>
        <authorList>
            <person name="Koppel N."/>
            <person name="Bisanz J.E."/>
            <person name="Pandelia M.E."/>
            <person name="Turnbaugh P.J."/>
            <person name="Balskus E.P."/>
        </authorList>
    </citation>
    <scope>NUCLEOTIDE SEQUENCE [LARGE SCALE GENOMIC DNA]</scope>
    <source>
        <strain evidence="3 4">OB21 GAM31</strain>
    </source>
</reference>